<sequence>MAEPRLRAAAGVALVAASVALPAALLLLGHLSWGSALFGALGLLLWYPIDRLILAALETRRRTDQDRT</sequence>
<evidence type="ECO:0000313" key="2">
    <source>
        <dbReference type="EMBL" id="MBR0670779.1"/>
    </source>
</evidence>
<keyword evidence="1" id="KW-0472">Membrane</keyword>
<name>A0A9X9WUF0_9PROT</name>
<dbReference type="RefSeq" id="WP_211861157.1">
    <property type="nucleotide sequence ID" value="NZ_JAAEDM010000011.1"/>
</dbReference>
<keyword evidence="1" id="KW-0812">Transmembrane</keyword>
<keyword evidence="3" id="KW-1185">Reference proteome</keyword>
<reference evidence="2" key="1">
    <citation type="submission" date="2020-01" db="EMBL/GenBank/DDBJ databases">
        <authorList>
            <person name="Rat A."/>
        </authorList>
    </citation>
    <scope>NUCLEOTIDE SEQUENCE</scope>
    <source>
        <strain evidence="2">LMG 31231</strain>
    </source>
</reference>
<comment type="caution">
    <text evidence="2">The sequence shown here is derived from an EMBL/GenBank/DDBJ whole genome shotgun (WGS) entry which is preliminary data.</text>
</comment>
<organism evidence="2 3">
    <name type="scientific">Neoroseomonas soli</name>
    <dbReference type="NCBI Taxonomy" id="1081025"/>
    <lineage>
        <taxon>Bacteria</taxon>
        <taxon>Pseudomonadati</taxon>
        <taxon>Pseudomonadota</taxon>
        <taxon>Alphaproteobacteria</taxon>
        <taxon>Acetobacterales</taxon>
        <taxon>Acetobacteraceae</taxon>
        <taxon>Neoroseomonas</taxon>
    </lineage>
</organism>
<accession>A0A9X9WUF0</accession>
<protein>
    <submittedName>
        <fullName evidence="2">Uncharacterized protein</fullName>
    </submittedName>
</protein>
<feature type="transmembrane region" description="Helical" evidence="1">
    <location>
        <begin position="12"/>
        <end position="31"/>
    </location>
</feature>
<proteinExistence type="predicted"/>
<dbReference type="Proteomes" id="UP001138751">
    <property type="component" value="Unassembled WGS sequence"/>
</dbReference>
<evidence type="ECO:0000313" key="3">
    <source>
        <dbReference type="Proteomes" id="UP001138751"/>
    </source>
</evidence>
<dbReference type="EMBL" id="JAAEDM010000011">
    <property type="protein sequence ID" value="MBR0670779.1"/>
    <property type="molecule type" value="Genomic_DNA"/>
</dbReference>
<gene>
    <name evidence="2" type="ORF">GXW76_06315</name>
</gene>
<evidence type="ECO:0000256" key="1">
    <source>
        <dbReference type="SAM" id="Phobius"/>
    </source>
</evidence>
<dbReference type="AlphaFoldDB" id="A0A9X9WUF0"/>
<feature type="transmembrane region" description="Helical" evidence="1">
    <location>
        <begin position="37"/>
        <end position="57"/>
    </location>
</feature>
<keyword evidence="1" id="KW-1133">Transmembrane helix</keyword>
<reference evidence="2" key="2">
    <citation type="journal article" date="2021" name="Syst. Appl. Microbiol.">
        <title>Roseomonas hellenica sp. nov., isolated from roots of wild-growing Alkanna tinctoria.</title>
        <authorList>
            <person name="Rat A."/>
            <person name="Naranjo H.D."/>
            <person name="Lebbe L."/>
            <person name="Cnockaert M."/>
            <person name="Krigas N."/>
            <person name="Grigoriadou K."/>
            <person name="Maloupa E."/>
            <person name="Willems A."/>
        </authorList>
    </citation>
    <scope>NUCLEOTIDE SEQUENCE</scope>
    <source>
        <strain evidence="2">LMG 31231</strain>
    </source>
</reference>